<evidence type="ECO:0000256" key="1">
    <source>
        <dbReference type="ARBA" id="ARBA00011073"/>
    </source>
</evidence>
<protein>
    <submittedName>
        <fullName evidence="8">Alkaline serine protease (Isp)</fullName>
    </submittedName>
</protein>
<evidence type="ECO:0000259" key="7">
    <source>
        <dbReference type="Pfam" id="PF00082"/>
    </source>
</evidence>
<organism evidence="8">
    <name type="scientific">uncultured marine group II/III euryarchaeote AD1000_118_H06</name>
    <dbReference type="NCBI Taxonomy" id="1457722"/>
    <lineage>
        <taxon>Archaea</taxon>
        <taxon>Methanobacteriati</taxon>
        <taxon>Methanobacteriota</taxon>
        <taxon>environmental samples</taxon>
    </lineage>
</organism>
<comment type="similarity">
    <text evidence="1 5">Belongs to the peptidase S8 family.</text>
</comment>
<evidence type="ECO:0000313" key="8">
    <source>
        <dbReference type="EMBL" id="AIE91393.1"/>
    </source>
</evidence>
<proteinExistence type="inferred from homology"/>
<dbReference type="GO" id="GO:0004252">
    <property type="term" value="F:serine-type endopeptidase activity"/>
    <property type="evidence" value="ECO:0007669"/>
    <property type="project" value="UniProtKB-UniRule"/>
</dbReference>
<keyword evidence="4 5" id="KW-0720">Serine protease</keyword>
<dbReference type="InterPro" id="IPR000209">
    <property type="entry name" value="Peptidase_S8/S53_dom"/>
</dbReference>
<dbReference type="SUPFAM" id="SSF52743">
    <property type="entry name" value="Subtilisin-like"/>
    <property type="match status" value="1"/>
</dbReference>
<evidence type="ECO:0000256" key="2">
    <source>
        <dbReference type="ARBA" id="ARBA00022670"/>
    </source>
</evidence>
<evidence type="ECO:0000256" key="4">
    <source>
        <dbReference type="ARBA" id="ARBA00022825"/>
    </source>
</evidence>
<keyword evidence="6" id="KW-1133">Transmembrane helix</keyword>
<keyword evidence="3 5" id="KW-0378">Hydrolase</keyword>
<feature type="domain" description="Peptidase S8/S53" evidence="7">
    <location>
        <begin position="107"/>
        <end position="351"/>
    </location>
</feature>
<evidence type="ECO:0000256" key="6">
    <source>
        <dbReference type="SAM" id="Phobius"/>
    </source>
</evidence>
<keyword evidence="2 5" id="KW-0645">Protease</keyword>
<feature type="transmembrane region" description="Helical" evidence="6">
    <location>
        <begin position="54"/>
        <end position="74"/>
    </location>
</feature>
<dbReference type="PRINTS" id="PR00723">
    <property type="entry name" value="SUBTILISIN"/>
</dbReference>
<keyword evidence="6" id="KW-0812">Transmembrane</keyword>
<dbReference type="GO" id="GO:0006508">
    <property type="term" value="P:proteolysis"/>
    <property type="evidence" value="ECO:0007669"/>
    <property type="project" value="UniProtKB-KW"/>
</dbReference>
<sequence>MGTMDNLELLPEPEEPRMMTTIDPDAPGYPGEAYGVSDEEARELRSPAFPLREILWPWGAITFAFGAAFMLLVWPHINAYLAPVLPETEWAYESTGIRELQDSGLDGSGIHVCMVDTGIDDSHPDFANLTLTGFRDFYEDEHDLVRDVGEDSHGTMMAGLLVADGKFRGAAPGVDLSVALALGPSGTSGQEDRVAQAIRWCRITQKADIVSLSLGSEPGDGMGIQSETTLAVQEALDAGIFVVAAAGNTGDDPDIFDVSVPANLPGVIAVGSSTRSGSVWSNSAGGSLTNPYGDGNRSYPDQKPEVTAPGVLLFSTTTTLIEPPYAYSTGTSDSTVLVTGALALILELHGAALAGDDGVIDSDEMGIVKRALASSCDKTGIDGSPHDIRGGYGMLDAVQWASDIAFELNLA</sequence>
<dbReference type="InterPro" id="IPR023827">
    <property type="entry name" value="Peptidase_S8_Asp-AS"/>
</dbReference>
<dbReference type="InterPro" id="IPR036852">
    <property type="entry name" value="Peptidase_S8/S53_dom_sf"/>
</dbReference>
<dbReference type="PANTHER" id="PTHR43806:SF11">
    <property type="entry name" value="CEREVISIN-RELATED"/>
    <property type="match status" value="1"/>
</dbReference>
<dbReference type="Gene3D" id="3.40.50.200">
    <property type="entry name" value="Peptidase S8/S53 domain"/>
    <property type="match status" value="1"/>
</dbReference>
<evidence type="ECO:0000256" key="5">
    <source>
        <dbReference type="PROSITE-ProRule" id="PRU01240"/>
    </source>
</evidence>
<reference evidence="8" key="1">
    <citation type="journal article" date="2014" name="Genome Biol. Evol.">
        <title>Pangenome evidence for extensive interdomain horizontal transfer affecting lineage core and shell genes in uncultured planktonic thaumarchaeota and euryarchaeota.</title>
        <authorList>
            <person name="Deschamps P."/>
            <person name="Zivanovic Y."/>
            <person name="Moreira D."/>
            <person name="Rodriguez-Valera F."/>
            <person name="Lopez-Garcia P."/>
        </authorList>
    </citation>
    <scope>NUCLEOTIDE SEQUENCE</scope>
</reference>
<feature type="active site" description="Charge relay system" evidence="5">
    <location>
        <position position="153"/>
    </location>
</feature>
<accession>A0A075FJH5</accession>
<feature type="active site" description="Charge relay system" evidence="5">
    <location>
        <position position="116"/>
    </location>
</feature>
<dbReference type="PANTHER" id="PTHR43806">
    <property type="entry name" value="PEPTIDASE S8"/>
    <property type="match status" value="1"/>
</dbReference>
<dbReference type="PROSITE" id="PS00136">
    <property type="entry name" value="SUBTILASE_ASP"/>
    <property type="match status" value="1"/>
</dbReference>
<dbReference type="AlphaFoldDB" id="A0A075FJH5"/>
<dbReference type="InterPro" id="IPR015500">
    <property type="entry name" value="Peptidase_S8_subtilisin-rel"/>
</dbReference>
<dbReference type="InterPro" id="IPR050131">
    <property type="entry name" value="Peptidase_S8_subtilisin-like"/>
</dbReference>
<feature type="active site" description="Charge relay system" evidence="5">
    <location>
        <position position="332"/>
    </location>
</feature>
<dbReference type="Pfam" id="PF00082">
    <property type="entry name" value="Peptidase_S8"/>
    <property type="match status" value="1"/>
</dbReference>
<dbReference type="EMBL" id="KF900337">
    <property type="protein sequence ID" value="AIE91393.1"/>
    <property type="molecule type" value="Genomic_DNA"/>
</dbReference>
<name>A0A075FJH5_9EURY</name>
<evidence type="ECO:0000256" key="3">
    <source>
        <dbReference type="ARBA" id="ARBA00022801"/>
    </source>
</evidence>
<keyword evidence="6" id="KW-0472">Membrane</keyword>
<dbReference type="PROSITE" id="PS51892">
    <property type="entry name" value="SUBTILASE"/>
    <property type="match status" value="1"/>
</dbReference>
<gene>
    <name evidence="8" type="primary">isp</name>
</gene>